<keyword evidence="1" id="KW-0732">Signal</keyword>
<dbReference type="RefSeq" id="WP_377187239.1">
    <property type="nucleotide sequence ID" value="NZ_JBHUPD010000003.1"/>
</dbReference>
<organism evidence="2 3">
    <name type="scientific">Mucilaginibacter ximonensis</name>
    <dbReference type="NCBI Taxonomy" id="538021"/>
    <lineage>
        <taxon>Bacteria</taxon>
        <taxon>Pseudomonadati</taxon>
        <taxon>Bacteroidota</taxon>
        <taxon>Sphingobacteriia</taxon>
        <taxon>Sphingobacteriales</taxon>
        <taxon>Sphingobacteriaceae</taxon>
        <taxon>Mucilaginibacter</taxon>
    </lineage>
</organism>
<protein>
    <recommendedName>
        <fullName evidence="4">Outer membrane protein beta-barrel domain-containing protein</fullName>
    </recommendedName>
</protein>
<accession>A0ABW5YFH8</accession>
<evidence type="ECO:0000313" key="2">
    <source>
        <dbReference type="EMBL" id="MFD2873799.1"/>
    </source>
</evidence>
<dbReference type="SUPFAM" id="SSF103515">
    <property type="entry name" value="Autotransporter"/>
    <property type="match status" value="1"/>
</dbReference>
<evidence type="ECO:0000256" key="1">
    <source>
        <dbReference type="SAM" id="SignalP"/>
    </source>
</evidence>
<dbReference type="InterPro" id="IPR036709">
    <property type="entry name" value="Autotransporte_beta_dom_sf"/>
</dbReference>
<dbReference type="Proteomes" id="UP001597557">
    <property type="component" value="Unassembled WGS sequence"/>
</dbReference>
<sequence length="172" mass="18458">MKKLLLSITFICAAVVGAFAQKTDAYQFSVGLEGGLPFGSARNISTFVIGGSLKYAYPVCAATSLTVSAGYTYFPYRGDITSNYIGYAKINSGEGFVPLKAGVKYFLNSLFYAEGQLGAVIPMQSGESTKFAYAPGVGFQFDNRADLGLRYEGWSSSKSTINQVAVRLAYSF</sequence>
<name>A0ABW5YFH8_9SPHI</name>
<reference evidence="3" key="1">
    <citation type="journal article" date="2019" name="Int. J. Syst. Evol. Microbiol.">
        <title>The Global Catalogue of Microorganisms (GCM) 10K type strain sequencing project: providing services to taxonomists for standard genome sequencing and annotation.</title>
        <authorList>
            <consortium name="The Broad Institute Genomics Platform"/>
            <consortium name="The Broad Institute Genome Sequencing Center for Infectious Disease"/>
            <person name="Wu L."/>
            <person name="Ma J."/>
        </authorList>
    </citation>
    <scope>NUCLEOTIDE SEQUENCE [LARGE SCALE GENOMIC DNA]</scope>
    <source>
        <strain evidence="3">KCTC 22437</strain>
    </source>
</reference>
<dbReference type="EMBL" id="JBHUPD010000003">
    <property type="protein sequence ID" value="MFD2873799.1"/>
    <property type="molecule type" value="Genomic_DNA"/>
</dbReference>
<gene>
    <name evidence="2" type="ORF">ACFS5N_15040</name>
</gene>
<keyword evidence="3" id="KW-1185">Reference proteome</keyword>
<comment type="caution">
    <text evidence="2">The sequence shown here is derived from an EMBL/GenBank/DDBJ whole genome shotgun (WGS) entry which is preliminary data.</text>
</comment>
<feature type="chain" id="PRO_5046873806" description="Outer membrane protein beta-barrel domain-containing protein" evidence="1">
    <location>
        <begin position="21"/>
        <end position="172"/>
    </location>
</feature>
<evidence type="ECO:0008006" key="4">
    <source>
        <dbReference type="Google" id="ProtNLM"/>
    </source>
</evidence>
<proteinExistence type="predicted"/>
<evidence type="ECO:0000313" key="3">
    <source>
        <dbReference type="Proteomes" id="UP001597557"/>
    </source>
</evidence>
<feature type="signal peptide" evidence="1">
    <location>
        <begin position="1"/>
        <end position="20"/>
    </location>
</feature>